<feature type="region of interest" description="Disordered" evidence="1">
    <location>
        <begin position="57"/>
        <end position="85"/>
    </location>
</feature>
<accession>A0A7W5DIB7</accession>
<sequence length="85" mass="8960">MPIYEYECKACGHRLEKLQKISAEPLKDCPTCEAAALKRLVSAAGFRLAGGGWYETDFKTGGKKNLAGGEGGKPDKTPSKDGAAA</sequence>
<evidence type="ECO:0000313" key="4">
    <source>
        <dbReference type="Proteomes" id="UP000563050"/>
    </source>
</evidence>
<proteinExistence type="predicted"/>
<dbReference type="SMART" id="SM00834">
    <property type="entry name" value="CxxC_CXXC_SSSS"/>
    <property type="match status" value="1"/>
</dbReference>
<dbReference type="AlphaFoldDB" id="A0A7W5DIB7"/>
<dbReference type="Proteomes" id="UP000563050">
    <property type="component" value="Unassembled WGS sequence"/>
</dbReference>
<comment type="caution">
    <text evidence="3">The sequence shown here is derived from an EMBL/GenBank/DDBJ whole genome shotgun (WGS) entry which is preliminary data.</text>
</comment>
<name>A0A7W5DIB7_9GAMM</name>
<dbReference type="PANTHER" id="PTHR34404">
    <property type="entry name" value="REGULATORY PROTEIN, FMDB FAMILY"/>
    <property type="match status" value="1"/>
</dbReference>
<dbReference type="InterPro" id="IPR013429">
    <property type="entry name" value="Regulatory_FmdB_Zinc_ribbon"/>
</dbReference>
<gene>
    <name evidence="3" type="ORF">FHR95_000162</name>
</gene>
<evidence type="ECO:0000313" key="3">
    <source>
        <dbReference type="EMBL" id="MBB3182638.1"/>
    </source>
</evidence>
<dbReference type="EMBL" id="JACHXQ010000001">
    <property type="protein sequence ID" value="MBB3182638.1"/>
    <property type="molecule type" value="Genomic_DNA"/>
</dbReference>
<keyword evidence="4" id="KW-1185">Reference proteome</keyword>
<dbReference type="NCBIfam" id="TIGR02605">
    <property type="entry name" value="CxxC_CxxC_SSSS"/>
    <property type="match status" value="1"/>
</dbReference>
<reference evidence="3 4" key="1">
    <citation type="submission" date="2020-08" db="EMBL/GenBank/DDBJ databases">
        <title>Genomic Encyclopedia of Type Strains, Phase III (KMG-III): the genomes of soil and plant-associated and newly described type strains.</title>
        <authorList>
            <person name="Whitman W."/>
        </authorList>
    </citation>
    <scope>NUCLEOTIDE SEQUENCE [LARGE SCALE GENOMIC DNA]</scope>
    <source>
        <strain evidence="3 4">CECT 7341</strain>
    </source>
</reference>
<dbReference type="RefSeq" id="WP_183313007.1">
    <property type="nucleotide sequence ID" value="NZ_JACHXQ010000001.1"/>
</dbReference>
<protein>
    <submittedName>
        <fullName evidence="3">Putative FmdB family regulatory protein</fullName>
    </submittedName>
</protein>
<organism evidence="3 4">
    <name type="scientific">Halomonas fontilapidosi</name>
    <dbReference type="NCBI Taxonomy" id="616675"/>
    <lineage>
        <taxon>Bacteria</taxon>
        <taxon>Pseudomonadati</taxon>
        <taxon>Pseudomonadota</taxon>
        <taxon>Gammaproteobacteria</taxon>
        <taxon>Oceanospirillales</taxon>
        <taxon>Halomonadaceae</taxon>
        <taxon>Halomonas</taxon>
    </lineage>
</organism>
<feature type="domain" description="Putative regulatory protein FmdB zinc ribbon" evidence="2">
    <location>
        <begin position="1"/>
        <end position="42"/>
    </location>
</feature>
<evidence type="ECO:0000256" key="1">
    <source>
        <dbReference type="SAM" id="MobiDB-lite"/>
    </source>
</evidence>
<dbReference type="PANTHER" id="PTHR34404:SF2">
    <property type="entry name" value="CONSERVED SERINE RICH PROTEIN"/>
    <property type="match status" value="1"/>
</dbReference>
<dbReference type="Pfam" id="PF09723">
    <property type="entry name" value="Zn_ribbon_8"/>
    <property type="match status" value="1"/>
</dbReference>
<evidence type="ECO:0000259" key="2">
    <source>
        <dbReference type="SMART" id="SM00834"/>
    </source>
</evidence>